<dbReference type="EMBL" id="CP000515">
    <property type="protein sequence ID" value="ABM20983.1"/>
    <property type="molecule type" value="Genomic_DNA"/>
</dbReference>
<dbReference type="Pfam" id="PF25735">
    <property type="entry name" value="Phage_L5_gp82"/>
    <property type="match status" value="1"/>
</dbReference>
<dbReference type="AlphaFoldDB" id="A1U7L4"/>
<protein>
    <submittedName>
        <fullName evidence="1">Uncharacterized protein</fullName>
    </submittedName>
</protein>
<keyword evidence="1" id="KW-0614">Plasmid</keyword>
<dbReference type="Proteomes" id="UP000000998">
    <property type="component" value="Plasmid pMAQU01"/>
</dbReference>
<organism evidence="1 2">
    <name type="scientific">Marinobacter nauticus (strain ATCC 700491 / DSM 11845 / VT8)</name>
    <name type="common">Marinobacter aquaeolei</name>
    <dbReference type="NCBI Taxonomy" id="351348"/>
    <lineage>
        <taxon>Bacteria</taxon>
        <taxon>Pseudomonadati</taxon>
        <taxon>Pseudomonadota</taxon>
        <taxon>Gammaproteobacteria</taxon>
        <taxon>Pseudomonadales</taxon>
        <taxon>Marinobacteraceae</taxon>
        <taxon>Marinobacter</taxon>
    </lineage>
</organism>
<dbReference type="InterPro" id="IPR058002">
    <property type="entry name" value="Gp82"/>
</dbReference>
<dbReference type="eggNOG" id="ENOG50316UR">
    <property type="taxonomic scope" value="Bacteria"/>
</dbReference>
<sequence length="148" mass="16564">MAALLRSGWQASRGMGGNLQRFTHLNNGQYSVRALQGPHKGLVLGYAPAIELTDANLIVREKTRLKAVEQGVRNVHAWSEGIFESCCDHPPASVTTKQLRVTYFPFIKSHFFLRSRPDQTITRIDHAWAYQADIWLSAPPAPQKPIGD</sequence>
<proteinExistence type="predicted"/>
<accession>A1U7L4</accession>
<geneLocation type="plasmid" evidence="1 2">
    <name>pMAQU01</name>
</geneLocation>
<gene>
    <name evidence="1" type="ordered locus">Maqu_4130</name>
</gene>
<evidence type="ECO:0000313" key="1">
    <source>
        <dbReference type="EMBL" id="ABM20983.1"/>
    </source>
</evidence>
<name>A1U7L4_MARN8</name>
<dbReference type="KEGG" id="maq:Maqu_4130"/>
<evidence type="ECO:0000313" key="2">
    <source>
        <dbReference type="Proteomes" id="UP000000998"/>
    </source>
</evidence>
<reference evidence="2" key="1">
    <citation type="journal article" date="2011" name="Appl. Environ. Microbiol.">
        <title>Genomic potential of Marinobacter aquaeolei, a biogeochemical 'opportunitroph'.</title>
        <authorList>
            <person name="Singer E."/>
            <person name="Webb E.A."/>
            <person name="Nelson W.C."/>
            <person name="Heidelberg J.F."/>
            <person name="Ivanova N."/>
            <person name="Pati A."/>
            <person name="Edwards K.J."/>
        </authorList>
    </citation>
    <scope>NUCLEOTIDE SEQUENCE [LARGE SCALE GENOMIC DNA]</scope>
    <source>
        <strain evidence="2">ATCC 700491 / DSM 11845 / VT8</strain>
    </source>
</reference>
<dbReference type="HOGENOM" id="CLU_1756660_0_0_6"/>